<evidence type="ECO:0000256" key="9">
    <source>
        <dbReference type="RuleBase" id="RU363064"/>
    </source>
</evidence>
<dbReference type="eggNOG" id="COG1115">
    <property type="taxonomic scope" value="Bacteria"/>
</dbReference>
<proteinExistence type="inferred from homology"/>
<evidence type="ECO:0000256" key="3">
    <source>
        <dbReference type="ARBA" id="ARBA00022448"/>
    </source>
</evidence>
<evidence type="ECO:0000256" key="6">
    <source>
        <dbReference type="ARBA" id="ARBA00022847"/>
    </source>
</evidence>
<name>C7N1V2_SLAHD</name>
<feature type="transmembrane region" description="Helical" evidence="9">
    <location>
        <begin position="309"/>
        <end position="329"/>
    </location>
</feature>
<dbReference type="NCBIfam" id="TIGR00835">
    <property type="entry name" value="agcS"/>
    <property type="match status" value="1"/>
</dbReference>
<keyword evidence="6 9" id="KW-0769">Symport</keyword>
<evidence type="ECO:0000256" key="2">
    <source>
        <dbReference type="ARBA" id="ARBA00009261"/>
    </source>
</evidence>
<keyword evidence="7 9" id="KW-1133">Transmembrane helix</keyword>
<feature type="transmembrane region" description="Helical" evidence="9">
    <location>
        <begin position="422"/>
        <end position="446"/>
    </location>
</feature>
<evidence type="ECO:0000256" key="7">
    <source>
        <dbReference type="ARBA" id="ARBA00022989"/>
    </source>
</evidence>
<keyword evidence="5 9" id="KW-0812">Transmembrane</keyword>
<feature type="transmembrane region" description="Helical" evidence="9">
    <location>
        <begin position="395"/>
        <end position="416"/>
    </location>
</feature>
<keyword evidence="11" id="KW-1185">Reference proteome</keyword>
<feature type="transmembrane region" description="Helical" evidence="9">
    <location>
        <begin position="188"/>
        <end position="206"/>
    </location>
</feature>
<feature type="transmembrane region" description="Helical" evidence="9">
    <location>
        <begin position="218"/>
        <end position="242"/>
    </location>
</feature>
<reference evidence="10 11" key="1">
    <citation type="journal article" date="2009" name="Stand. Genomic Sci.">
        <title>Complete genome sequence of Slackia heliotrinireducens type strain (RHS 1).</title>
        <authorList>
            <person name="Pukall R."/>
            <person name="Lapidus A."/>
            <person name="Nolan M."/>
            <person name="Copeland A."/>
            <person name="Glavina Del Rio T."/>
            <person name="Lucas S."/>
            <person name="Chen F."/>
            <person name="Tice H."/>
            <person name="Cheng J.F."/>
            <person name="Chertkov O."/>
            <person name="Bruce D."/>
            <person name="Goodwin L."/>
            <person name="Kuske C."/>
            <person name="Brettin T."/>
            <person name="Detter J.C."/>
            <person name="Han C."/>
            <person name="Pitluck S."/>
            <person name="Pati A."/>
            <person name="Mavrommatis K."/>
            <person name="Ivanova N."/>
            <person name="Ovchinnikova G."/>
            <person name="Chen A."/>
            <person name="Palaniappan K."/>
            <person name="Schneider S."/>
            <person name="Rohde M."/>
            <person name="Chain P."/>
            <person name="D'haeseleer P."/>
            <person name="Goker M."/>
            <person name="Bristow J."/>
            <person name="Eisen J.A."/>
            <person name="Markowitz V."/>
            <person name="Kyrpides N.C."/>
            <person name="Klenk H.P."/>
            <person name="Hugenholtz P."/>
        </authorList>
    </citation>
    <scope>NUCLEOTIDE SEQUENCE [LARGE SCALE GENOMIC DNA]</scope>
    <source>
        <strain evidence="11">ATCC 29202 / DSM 20476 / NCTC 11029 / RHS 1</strain>
    </source>
</reference>
<comment type="subcellular location">
    <subcellularLocation>
        <location evidence="1 9">Cell membrane</location>
        <topology evidence="1 9">Multi-pass membrane protein</topology>
    </subcellularLocation>
</comment>
<evidence type="ECO:0000256" key="4">
    <source>
        <dbReference type="ARBA" id="ARBA00022475"/>
    </source>
</evidence>
<dbReference type="AlphaFoldDB" id="C7N1V2"/>
<sequence length="504" mass="54500">MSLNDTLVQITGNISDLMYSYLLVFLLVACAIYFTARTKGVQFRLLGDMFKQIGEKKHVEGEKSVSSFQAMMISTASRVGTGNIAGVAVAIAAGGPGAVFWMWLMALLGSATAFVESTLAQIWKVRGDEGEFRGGPAYYIQQALHSRAFGILFAIFLILCFALGFNGLQAYNMTSAIQYYFVEQDYKAIALVMGLATAAFFGFVVFGGSKLISTITSVLVPIMAFTYIGLALFVTITNIGLLPQVMSFIFTYAFDFQSLAGGLAGSMILLGIKRGLFSNEAGMGSAPNAAAAASVSHPVKQGLVQSLSVYIDTILICSCTAFMVMVYYVKVAGAGIGGDAGLSGMTLVQYAISNEVGPVGIHFITFAIVCFAFSSMVGNYYYAESNIKFIKNDRIVLTVFRICCMLVILMGCMSSFDLAWNLADITMGLMAIENLIAIVVLGKWAFKALEDYEEQKKAGKDPIYLSEKFEAMGMPHAECWHVDAQHLEQLGGNTIKEYVDEALS</sequence>
<dbReference type="EMBL" id="CP001684">
    <property type="protein sequence ID" value="ACV23393.1"/>
    <property type="molecule type" value="Genomic_DNA"/>
</dbReference>
<keyword evidence="4 9" id="KW-1003">Cell membrane</keyword>
<evidence type="ECO:0000313" key="11">
    <source>
        <dbReference type="Proteomes" id="UP000002026"/>
    </source>
</evidence>
<dbReference type="FunFam" id="1.20.1740.10:FF:000004">
    <property type="entry name" value="Sodium:alanine symporter family protein"/>
    <property type="match status" value="1"/>
</dbReference>
<accession>C7N1V2</accession>
<dbReference type="RefSeq" id="WP_012799493.1">
    <property type="nucleotide sequence ID" value="NC_013165.1"/>
</dbReference>
<keyword evidence="8 9" id="KW-0472">Membrane</keyword>
<dbReference type="GO" id="GO:0005886">
    <property type="term" value="C:plasma membrane"/>
    <property type="evidence" value="ECO:0007669"/>
    <property type="project" value="UniProtKB-SubCell"/>
</dbReference>
<evidence type="ECO:0000256" key="1">
    <source>
        <dbReference type="ARBA" id="ARBA00004651"/>
    </source>
</evidence>
<feature type="transmembrane region" description="Helical" evidence="9">
    <location>
        <begin position="148"/>
        <end position="168"/>
    </location>
</feature>
<dbReference type="Proteomes" id="UP000002026">
    <property type="component" value="Chromosome"/>
</dbReference>
<evidence type="ECO:0000313" key="10">
    <source>
        <dbReference type="EMBL" id="ACV23393.1"/>
    </source>
</evidence>
<evidence type="ECO:0000256" key="5">
    <source>
        <dbReference type="ARBA" id="ARBA00022692"/>
    </source>
</evidence>
<feature type="transmembrane region" description="Helical" evidence="9">
    <location>
        <begin position="359"/>
        <end position="383"/>
    </location>
</feature>
<gene>
    <name evidence="10" type="ordered locus">Shel_23840</name>
</gene>
<dbReference type="HOGENOM" id="CLU_024867_0_1_11"/>
<dbReference type="PRINTS" id="PR00175">
    <property type="entry name" value="NAALASMPORT"/>
</dbReference>
<evidence type="ECO:0000256" key="8">
    <source>
        <dbReference type="ARBA" id="ARBA00023136"/>
    </source>
</evidence>
<dbReference type="PANTHER" id="PTHR30330">
    <property type="entry name" value="AGSS FAMILY TRANSPORTER, SODIUM-ALANINE"/>
    <property type="match status" value="1"/>
</dbReference>
<keyword evidence="3 9" id="KW-0813">Transport</keyword>
<dbReference type="Pfam" id="PF01235">
    <property type="entry name" value="Na_Ala_symp"/>
    <property type="match status" value="1"/>
</dbReference>
<dbReference type="STRING" id="471855.Shel_23840"/>
<organism evidence="10 11">
    <name type="scientific">Slackia heliotrinireducens (strain ATCC 29202 / DSM 20476 / NCTC 11029 / RHS 1)</name>
    <name type="common">Peptococcus heliotrinreducens</name>
    <dbReference type="NCBI Taxonomy" id="471855"/>
    <lineage>
        <taxon>Bacteria</taxon>
        <taxon>Bacillati</taxon>
        <taxon>Actinomycetota</taxon>
        <taxon>Coriobacteriia</taxon>
        <taxon>Eggerthellales</taxon>
        <taxon>Eggerthellaceae</taxon>
        <taxon>Slackia</taxon>
    </lineage>
</organism>
<dbReference type="Gene3D" id="1.20.1740.10">
    <property type="entry name" value="Amino acid/polyamine transporter I"/>
    <property type="match status" value="1"/>
</dbReference>
<dbReference type="InterPro" id="IPR001463">
    <property type="entry name" value="Na/Ala_symport"/>
</dbReference>
<dbReference type="PANTHER" id="PTHR30330:SF1">
    <property type="entry name" value="AMINO-ACID CARRIER PROTEIN ALST"/>
    <property type="match status" value="1"/>
</dbReference>
<feature type="transmembrane region" description="Helical" evidence="9">
    <location>
        <begin position="18"/>
        <end position="36"/>
    </location>
</feature>
<dbReference type="PROSITE" id="PS00873">
    <property type="entry name" value="NA_ALANINE_SYMP"/>
    <property type="match status" value="1"/>
</dbReference>
<comment type="similarity">
    <text evidence="2 9">Belongs to the alanine or glycine:cation symporter (AGCS) (TC 2.A.25) family.</text>
</comment>
<dbReference type="GO" id="GO:0005283">
    <property type="term" value="F:amino acid:sodium symporter activity"/>
    <property type="evidence" value="ECO:0007669"/>
    <property type="project" value="InterPro"/>
</dbReference>
<protein>
    <submittedName>
        <fullName evidence="10">Amino acid carrier protein</fullName>
    </submittedName>
</protein>
<feature type="transmembrane region" description="Helical" evidence="9">
    <location>
        <begin position="76"/>
        <end position="94"/>
    </location>
</feature>
<dbReference type="KEGG" id="shi:Shel_23840"/>